<dbReference type="GO" id="GO:0051301">
    <property type="term" value="P:cell division"/>
    <property type="evidence" value="ECO:0007669"/>
    <property type="project" value="InterPro"/>
</dbReference>
<dbReference type="GO" id="GO:0000922">
    <property type="term" value="C:spindle pole"/>
    <property type="evidence" value="ECO:0007669"/>
    <property type="project" value="EnsemblFungi"/>
</dbReference>
<dbReference type="InterPro" id="IPR013218">
    <property type="entry name" value="Dsn1/Mis13"/>
</dbReference>
<reference evidence="2 3" key="1">
    <citation type="journal article" date="2011" name="Proc. Natl. Acad. Sci. U.S.A.">
        <title>Evolutionary erosion of yeast sex chromosomes by mating-type switching accidents.</title>
        <authorList>
            <person name="Gordon J.L."/>
            <person name="Armisen D."/>
            <person name="Proux-Wera E."/>
            <person name="Oheigeartaigh S.S."/>
            <person name="Byrne K.P."/>
            <person name="Wolfe K.H."/>
        </authorList>
    </citation>
    <scope>NUCLEOTIDE SEQUENCE [LARGE SCALE GENOMIC DNA]</scope>
    <source>
        <strain evidence="3">ATCC 22294 / BCRC 22015 / CBS 2517 / CECT 1963 / NBRC 1671 / NRRL Y-8276</strain>
    </source>
</reference>
<dbReference type="PANTHER" id="PTHR14778">
    <property type="entry name" value="KINETOCHORE-ASSOCIATED PROTEIN DSN1 HOMOLOG"/>
    <property type="match status" value="1"/>
</dbReference>
<dbReference type="GeneID" id="13886479"/>
<feature type="region of interest" description="Disordered" evidence="1">
    <location>
        <begin position="28"/>
        <end position="73"/>
    </location>
</feature>
<protein>
    <submittedName>
        <fullName evidence="2">Uncharacterized protein</fullName>
    </submittedName>
</protein>
<evidence type="ECO:0000313" key="3">
    <source>
        <dbReference type="Proteomes" id="UP000005220"/>
    </source>
</evidence>
<dbReference type="Pfam" id="PF08202">
    <property type="entry name" value="MIS13"/>
    <property type="match status" value="1"/>
</dbReference>
<dbReference type="HOGENOM" id="CLU_022497_1_0_1"/>
<feature type="compositionally biased region" description="Polar residues" evidence="1">
    <location>
        <begin position="106"/>
        <end position="117"/>
    </location>
</feature>
<evidence type="ECO:0000256" key="1">
    <source>
        <dbReference type="SAM" id="MobiDB-lite"/>
    </source>
</evidence>
<dbReference type="RefSeq" id="XP_003954842.1">
    <property type="nucleotide sequence ID" value="XM_003954793.1"/>
</dbReference>
<evidence type="ECO:0000313" key="2">
    <source>
        <dbReference type="EMBL" id="CCF55707.1"/>
    </source>
</evidence>
<organism evidence="2 3">
    <name type="scientific">Kazachstania africana (strain ATCC 22294 / BCRC 22015 / CBS 2517 / CECT 1963 / NBRC 1671 / NRRL Y-8276)</name>
    <name type="common">Yeast</name>
    <name type="synonym">Kluyveromyces africanus</name>
    <dbReference type="NCBI Taxonomy" id="1071382"/>
    <lineage>
        <taxon>Eukaryota</taxon>
        <taxon>Fungi</taxon>
        <taxon>Dikarya</taxon>
        <taxon>Ascomycota</taxon>
        <taxon>Saccharomycotina</taxon>
        <taxon>Saccharomycetes</taxon>
        <taxon>Saccharomycetales</taxon>
        <taxon>Saccharomycetaceae</taxon>
        <taxon>Kazachstania</taxon>
    </lineage>
</organism>
<feature type="compositionally biased region" description="Basic residues" evidence="1">
    <location>
        <begin position="396"/>
        <end position="406"/>
    </location>
</feature>
<feature type="compositionally biased region" description="Polar residues" evidence="1">
    <location>
        <begin position="28"/>
        <end position="44"/>
    </location>
</feature>
<sequence>MSLDSVRTTTLPRKRLYPLKMETLPISETNQQKASLSTEANDTDISLLKETSPVIPRTSSSAGTDNDFKFKRHKNKHIEGAPTLGERLDNLQDVKKAKWIENFDSSAPNLTIPQQSTQKHRFETSKTDPGSIPSSQANPDNSVLRSQQPTMNAWPPFYYGVVPYPGSPGYHPQMVPQPFMQLAPPGSSVPSQYYSQSVPMIPSTSIQPLYSASQQSNSELLPAPTLHPNNLQYVQKTRKGRKSLADQRGRRLSIMSNRDQMIISPHRDVPDDQFYRHIGNTSFGEGLQVRQLFNWCAIRSYETLNEGDNTKNKMLDYKLRINDERNSFVDSKKIAMGIIKEFITDLRRGNIDIDWEYEGDDTISNSSEEEVSDDRDEIREDTVLRSLFDEGEGQKERKKKSKRKRLITGQGGDSFEDKYLLPNPKNVENENNLTILTEKVQRLKEGFAQWAKALDQQDPTQEWQGIDEIRKAELKLLSRVGQNHNETQKGKISELEEDIVKRINRMHIHAHLLNSHSNTLCELTGKKLNAVSQAVIENENITNKHTNPKRLLRGLSDSLSTPHS</sequence>
<dbReference type="GO" id="GO:0005634">
    <property type="term" value="C:nucleus"/>
    <property type="evidence" value="ECO:0007669"/>
    <property type="project" value="EnsemblFungi"/>
</dbReference>
<accession>H2AMV7</accession>
<dbReference type="STRING" id="1071382.H2AMV7"/>
<gene>
    <name evidence="2" type="primary">KAFR0A02710</name>
    <name evidence="2" type="ORF">KAFR_0A02710</name>
</gene>
<dbReference type="Proteomes" id="UP000005220">
    <property type="component" value="Chromosome 1"/>
</dbReference>
<keyword evidence="3" id="KW-1185">Reference proteome</keyword>
<proteinExistence type="predicted"/>
<name>H2AMV7_KAZAF</name>
<dbReference type="GO" id="GO:0051754">
    <property type="term" value="P:meiotic sister chromatid cohesion, centromeric"/>
    <property type="evidence" value="ECO:0007669"/>
    <property type="project" value="EnsemblFungi"/>
</dbReference>
<dbReference type="EMBL" id="HE650821">
    <property type="protein sequence ID" value="CCF55707.1"/>
    <property type="molecule type" value="Genomic_DNA"/>
</dbReference>
<dbReference type="FunCoup" id="H2AMV7">
    <property type="interactions" value="552"/>
</dbReference>
<feature type="compositionally biased region" description="Polar residues" evidence="1">
    <location>
        <begin position="132"/>
        <end position="148"/>
    </location>
</feature>
<feature type="region of interest" description="Disordered" evidence="1">
    <location>
        <begin position="106"/>
        <end position="148"/>
    </location>
</feature>
<dbReference type="OrthoDB" id="3364649at2759"/>
<dbReference type="AlphaFoldDB" id="H2AMV7"/>
<dbReference type="GO" id="GO:0000444">
    <property type="term" value="C:MIS12/MIND type complex"/>
    <property type="evidence" value="ECO:0007669"/>
    <property type="project" value="EnsemblFungi"/>
</dbReference>
<feature type="region of interest" description="Disordered" evidence="1">
    <location>
        <begin position="390"/>
        <end position="410"/>
    </location>
</feature>
<dbReference type="PANTHER" id="PTHR14778:SF2">
    <property type="entry name" value="KINETOCHORE-ASSOCIATED PROTEIN DSN1 HOMOLOG"/>
    <property type="match status" value="1"/>
</dbReference>
<dbReference type="InParanoid" id="H2AMV7"/>
<dbReference type="KEGG" id="kaf:KAFR_0A02710"/>
<dbReference type="GO" id="GO:0051455">
    <property type="term" value="P:spindle attachment to meiosis I kinetochore"/>
    <property type="evidence" value="ECO:0007669"/>
    <property type="project" value="EnsemblFungi"/>
</dbReference>
<dbReference type="eggNOG" id="ENOG502QQ6A">
    <property type="taxonomic scope" value="Eukaryota"/>
</dbReference>